<dbReference type="AlphaFoldDB" id="A0A1S3D1E4"/>
<dbReference type="InterPro" id="IPR013155">
    <property type="entry name" value="M/V/L/I-tRNA-synth_anticd-bd"/>
</dbReference>
<keyword evidence="4" id="KW-0648">Protein biosynthesis</keyword>
<dbReference type="PaxDb" id="121845-A0A1S3D1E4"/>
<keyword evidence="1" id="KW-0436">Ligase</keyword>
<reference evidence="9" key="1">
    <citation type="submission" date="2025-08" db="UniProtKB">
        <authorList>
            <consortium name="RefSeq"/>
        </authorList>
    </citation>
    <scope>IDENTIFICATION</scope>
</reference>
<feature type="region of interest" description="Disordered" evidence="6">
    <location>
        <begin position="1"/>
        <end position="28"/>
    </location>
</feature>
<evidence type="ECO:0000256" key="1">
    <source>
        <dbReference type="ARBA" id="ARBA00022598"/>
    </source>
</evidence>
<gene>
    <name evidence="9" type="primary">LOC103509430</name>
</gene>
<sequence length="191" mass="21672">MDANGSLSGGVGGGPFRNGMGGPTAGMGKKMRKRKELDALNCPLSLPASSDLYRRYLQELLIMLAPMTPHMASFLWDCCEFESTGLWDSGWPQVDHSWPLAFRCMIHKKLILDLQVVKSDLIKLDKTAALSLLVEQIRTNSKMKSFQYLLEDSGLNASNQQIQLKEIQTPDYHFHQHDLPQVTWRFTFTRK</sequence>
<keyword evidence="8" id="KW-1185">Reference proteome</keyword>
<evidence type="ECO:0000313" key="9">
    <source>
        <dbReference type="RefSeq" id="XP_008472270.1"/>
    </source>
</evidence>
<dbReference type="InterPro" id="IPR009080">
    <property type="entry name" value="tRNAsynth_Ia_anticodon-bd"/>
</dbReference>
<name>A0A1S3D1E4_DIACI</name>
<accession>A0A1S3D1E4</accession>
<protein>
    <submittedName>
        <fullName evidence="9">Uncharacterized protein LOC103509430</fullName>
    </submittedName>
</protein>
<dbReference type="GeneID" id="103509430"/>
<keyword evidence="5" id="KW-0030">Aminoacyl-tRNA synthetase</keyword>
<dbReference type="KEGG" id="dci:103509430"/>
<dbReference type="GO" id="GO:0005524">
    <property type="term" value="F:ATP binding"/>
    <property type="evidence" value="ECO:0007669"/>
    <property type="project" value="UniProtKB-KW"/>
</dbReference>
<evidence type="ECO:0000259" key="7">
    <source>
        <dbReference type="Pfam" id="PF08264"/>
    </source>
</evidence>
<keyword evidence="3" id="KW-0067">ATP-binding</keyword>
<dbReference type="GO" id="GO:0006418">
    <property type="term" value="P:tRNA aminoacylation for protein translation"/>
    <property type="evidence" value="ECO:0007669"/>
    <property type="project" value="InterPro"/>
</dbReference>
<feature type="compositionally biased region" description="Gly residues" evidence="6">
    <location>
        <begin position="7"/>
        <end position="25"/>
    </location>
</feature>
<evidence type="ECO:0000256" key="2">
    <source>
        <dbReference type="ARBA" id="ARBA00022741"/>
    </source>
</evidence>
<evidence type="ECO:0000256" key="5">
    <source>
        <dbReference type="ARBA" id="ARBA00023146"/>
    </source>
</evidence>
<feature type="domain" description="Methionyl/Valyl/Leucyl/Isoleucyl-tRNA synthetase anticodon-binding" evidence="7">
    <location>
        <begin position="50"/>
        <end position="98"/>
    </location>
</feature>
<organism evidence="8 9">
    <name type="scientific">Diaphorina citri</name>
    <name type="common">Asian citrus psyllid</name>
    <dbReference type="NCBI Taxonomy" id="121845"/>
    <lineage>
        <taxon>Eukaryota</taxon>
        <taxon>Metazoa</taxon>
        <taxon>Ecdysozoa</taxon>
        <taxon>Arthropoda</taxon>
        <taxon>Hexapoda</taxon>
        <taxon>Insecta</taxon>
        <taxon>Pterygota</taxon>
        <taxon>Neoptera</taxon>
        <taxon>Paraneoptera</taxon>
        <taxon>Hemiptera</taxon>
        <taxon>Sternorrhyncha</taxon>
        <taxon>Psylloidea</taxon>
        <taxon>Psyllidae</taxon>
        <taxon>Diaphorininae</taxon>
        <taxon>Diaphorina</taxon>
    </lineage>
</organism>
<evidence type="ECO:0000256" key="6">
    <source>
        <dbReference type="SAM" id="MobiDB-lite"/>
    </source>
</evidence>
<proteinExistence type="predicted"/>
<dbReference type="GO" id="GO:0004812">
    <property type="term" value="F:aminoacyl-tRNA ligase activity"/>
    <property type="evidence" value="ECO:0007669"/>
    <property type="project" value="UniProtKB-KW"/>
</dbReference>
<keyword evidence="2" id="KW-0547">Nucleotide-binding</keyword>
<dbReference type="Proteomes" id="UP000079169">
    <property type="component" value="Unplaced"/>
</dbReference>
<dbReference type="Gene3D" id="1.10.730.10">
    <property type="entry name" value="Isoleucyl-tRNA Synthetase, Domain 1"/>
    <property type="match status" value="1"/>
</dbReference>
<evidence type="ECO:0000256" key="4">
    <source>
        <dbReference type="ARBA" id="ARBA00022917"/>
    </source>
</evidence>
<dbReference type="RefSeq" id="XP_008472270.1">
    <property type="nucleotide sequence ID" value="XM_008474048.1"/>
</dbReference>
<evidence type="ECO:0000313" key="8">
    <source>
        <dbReference type="Proteomes" id="UP000079169"/>
    </source>
</evidence>
<evidence type="ECO:0000256" key="3">
    <source>
        <dbReference type="ARBA" id="ARBA00022840"/>
    </source>
</evidence>
<dbReference type="SUPFAM" id="SSF47323">
    <property type="entry name" value="Anticodon-binding domain of a subclass of class I aminoacyl-tRNA synthetases"/>
    <property type="match status" value="1"/>
</dbReference>
<dbReference type="Pfam" id="PF08264">
    <property type="entry name" value="Anticodon_1"/>
    <property type="match status" value="1"/>
</dbReference>